<dbReference type="Gene3D" id="1.10.260.40">
    <property type="entry name" value="lambda repressor-like DNA-binding domains"/>
    <property type="match status" value="1"/>
</dbReference>
<sequence>MKTIGSFIKDARAKKRYSLAKLEEATKIKKDFIEAIEKEDWKTLPDYSVVVGFVKNIAAYLQAGERQAIALLRRDYPPQKLSINPKPDVSRQFVWSPKLTFFVGVGAVIAIIVGYLIFQYVRFINPPHLEVFEPKEGQVVNTAAIRVSGKTDGDAVIKANNQPILVSDDGKFSADIEIFAGTGEIVVKAVSRSGKETTVKRMIKPELK</sequence>
<dbReference type="STRING" id="1802479.A2Y68_02240"/>
<protein>
    <recommendedName>
        <fullName evidence="4">HTH cro/C1-type domain-containing protein</fullName>
    </recommendedName>
</protein>
<dbReference type="EMBL" id="MGFR01000001">
    <property type="protein sequence ID" value="OGM10236.1"/>
    <property type="molecule type" value="Genomic_DNA"/>
</dbReference>
<keyword evidence="1" id="KW-1133">Transmembrane helix</keyword>
<dbReference type="Gene3D" id="2.60.40.10">
    <property type="entry name" value="Immunoglobulins"/>
    <property type="match status" value="1"/>
</dbReference>
<dbReference type="GO" id="GO:0003677">
    <property type="term" value="F:DNA binding"/>
    <property type="evidence" value="ECO:0007669"/>
    <property type="project" value="InterPro"/>
</dbReference>
<dbReference type="InterPro" id="IPR050400">
    <property type="entry name" value="Bact_Cytoskel_RodZ"/>
</dbReference>
<dbReference type="PANTHER" id="PTHR34475">
    <property type="match status" value="1"/>
</dbReference>
<dbReference type="InterPro" id="IPR010982">
    <property type="entry name" value="Lambda_DNA-bd_dom_sf"/>
</dbReference>
<proteinExistence type="predicted"/>
<dbReference type="PANTHER" id="PTHR34475:SF1">
    <property type="entry name" value="CYTOSKELETON PROTEIN RODZ"/>
    <property type="match status" value="1"/>
</dbReference>
<comment type="caution">
    <text evidence="2">The sequence shown here is derived from an EMBL/GenBank/DDBJ whole genome shotgun (WGS) entry which is preliminary data.</text>
</comment>
<accession>A0A1F7X585</accession>
<dbReference type="Pfam" id="PF13413">
    <property type="entry name" value="HTH_25"/>
    <property type="match status" value="1"/>
</dbReference>
<dbReference type="Pfam" id="PF09136">
    <property type="entry name" value="Glucodextran_B"/>
    <property type="match status" value="1"/>
</dbReference>
<dbReference type="Proteomes" id="UP000176778">
    <property type="component" value="Unassembled WGS sequence"/>
</dbReference>
<dbReference type="AlphaFoldDB" id="A0A1F7X585"/>
<keyword evidence="1" id="KW-0472">Membrane</keyword>
<organism evidence="2 3">
    <name type="scientific">Candidatus Woesebacteria bacterium RBG_13_46_13</name>
    <dbReference type="NCBI Taxonomy" id="1802479"/>
    <lineage>
        <taxon>Bacteria</taxon>
        <taxon>Candidatus Woeseibacteriota</taxon>
    </lineage>
</organism>
<name>A0A1F7X585_9BACT</name>
<reference evidence="2 3" key="1">
    <citation type="journal article" date="2016" name="Nat. Commun.">
        <title>Thousands of microbial genomes shed light on interconnected biogeochemical processes in an aquifer system.</title>
        <authorList>
            <person name="Anantharaman K."/>
            <person name="Brown C.T."/>
            <person name="Hug L.A."/>
            <person name="Sharon I."/>
            <person name="Castelle C.J."/>
            <person name="Probst A.J."/>
            <person name="Thomas B.C."/>
            <person name="Singh A."/>
            <person name="Wilkins M.J."/>
            <person name="Karaoz U."/>
            <person name="Brodie E.L."/>
            <person name="Williams K.H."/>
            <person name="Hubbard S.S."/>
            <person name="Banfield J.F."/>
        </authorList>
    </citation>
    <scope>NUCLEOTIDE SEQUENCE [LARGE SCALE GENOMIC DNA]</scope>
</reference>
<feature type="transmembrane region" description="Helical" evidence="1">
    <location>
        <begin position="99"/>
        <end position="118"/>
    </location>
</feature>
<evidence type="ECO:0000256" key="1">
    <source>
        <dbReference type="SAM" id="Phobius"/>
    </source>
</evidence>
<gene>
    <name evidence="2" type="ORF">A2Y68_02240</name>
</gene>
<evidence type="ECO:0000313" key="3">
    <source>
        <dbReference type="Proteomes" id="UP000176778"/>
    </source>
</evidence>
<dbReference type="InterPro" id="IPR013783">
    <property type="entry name" value="Ig-like_fold"/>
</dbReference>
<keyword evidence="1" id="KW-0812">Transmembrane</keyword>
<evidence type="ECO:0008006" key="4">
    <source>
        <dbReference type="Google" id="ProtNLM"/>
    </source>
</evidence>
<evidence type="ECO:0000313" key="2">
    <source>
        <dbReference type="EMBL" id="OGM10236.1"/>
    </source>
</evidence>